<dbReference type="InterPro" id="IPR037401">
    <property type="entry name" value="SnoaL-like"/>
</dbReference>
<dbReference type="Proteomes" id="UP000004931">
    <property type="component" value="Unassembled WGS sequence"/>
</dbReference>
<dbReference type="EMBL" id="AAVT01000006">
    <property type="protein sequence ID" value="EAW30740.1"/>
    <property type="molecule type" value="Genomic_DNA"/>
</dbReference>
<organism evidence="2 3">
    <name type="scientific">marine gamma proteobacterium HTCC2143</name>
    <dbReference type="NCBI Taxonomy" id="247633"/>
    <lineage>
        <taxon>Bacteria</taxon>
        <taxon>Pseudomonadati</taxon>
        <taxon>Pseudomonadota</taxon>
        <taxon>Gammaproteobacteria</taxon>
        <taxon>Cellvibrionales</taxon>
        <taxon>Spongiibacteraceae</taxon>
        <taxon>BD1-7 clade</taxon>
    </lineage>
</organism>
<evidence type="ECO:0000259" key="1">
    <source>
        <dbReference type="Pfam" id="PF12680"/>
    </source>
</evidence>
<name>A0YEA4_9GAMM</name>
<comment type="caution">
    <text evidence="2">The sequence shown here is derived from an EMBL/GenBank/DDBJ whole genome shotgun (WGS) entry which is preliminary data.</text>
</comment>
<sequence length="134" mass="15210">MHKPNKERVRDFFAAAASANDDAMLAILHPNLRVIEAESLPYGGVVEGRSNFKEFTKRVFKTWKNTRVITEELIEDGNKVVVLATMSGESKTSQTQFTMSIAEIWSFDNDGLVTEIKPFYFDTKKLIDIYNGDL</sequence>
<dbReference type="InterPro" id="IPR032710">
    <property type="entry name" value="NTF2-like_dom_sf"/>
</dbReference>
<dbReference type="eggNOG" id="COG3631">
    <property type="taxonomic scope" value="Bacteria"/>
</dbReference>
<feature type="domain" description="SnoaL-like" evidence="1">
    <location>
        <begin position="9"/>
        <end position="116"/>
    </location>
</feature>
<dbReference type="STRING" id="247633.GP2143_02414"/>
<dbReference type="OrthoDB" id="8451859at2"/>
<dbReference type="Pfam" id="PF12680">
    <property type="entry name" value="SnoaL_2"/>
    <property type="match status" value="1"/>
</dbReference>
<dbReference type="AlphaFoldDB" id="A0YEA4"/>
<accession>A0YEA4</accession>
<evidence type="ECO:0000313" key="2">
    <source>
        <dbReference type="EMBL" id="EAW30740.1"/>
    </source>
</evidence>
<dbReference type="PANTHER" id="PTHR41252:SF1">
    <property type="entry name" value="BLR2505 PROTEIN"/>
    <property type="match status" value="1"/>
</dbReference>
<protein>
    <recommendedName>
        <fullName evidence="1">SnoaL-like domain-containing protein</fullName>
    </recommendedName>
</protein>
<keyword evidence="3" id="KW-1185">Reference proteome</keyword>
<reference evidence="2 3" key="1">
    <citation type="journal article" date="2010" name="J. Bacteriol.">
        <title>Genome sequence of the oligotrophic marine Gammaproteobacterium HTCC2143, isolated from the Oregon Coast.</title>
        <authorList>
            <person name="Oh H.M."/>
            <person name="Kang I."/>
            <person name="Ferriera S."/>
            <person name="Giovannoni S.J."/>
            <person name="Cho J.C."/>
        </authorList>
    </citation>
    <scope>NUCLEOTIDE SEQUENCE [LARGE SCALE GENOMIC DNA]</scope>
    <source>
        <strain evidence="2 3">HTCC2143</strain>
    </source>
</reference>
<dbReference type="SUPFAM" id="SSF54427">
    <property type="entry name" value="NTF2-like"/>
    <property type="match status" value="1"/>
</dbReference>
<proteinExistence type="predicted"/>
<dbReference type="Gene3D" id="3.10.450.50">
    <property type="match status" value="1"/>
</dbReference>
<evidence type="ECO:0000313" key="3">
    <source>
        <dbReference type="Proteomes" id="UP000004931"/>
    </source>
</evidence>
<dbReference type="PANTHER" id="PTHR41252">
    <property type="entry name" value="BLR2505 PROTEIN"/>
    <property type="match status" value="1"/>
</dbReference>
<gene>
    <name evidence="2" type="ORF">GP2143_02414</name>
</gene>